<evidence type="ECO:0000259" key="1">
    <source>
        <dbReference type="Pfam" id="PF13358"/>
    </source>
</evidence>
<dbReference type="Proteomes" id="UP000646827">
    <property type="component" value="Unassembled WGS sequence"/>
</dbReference>
<dbReference type="PANTHER" id="PTHR46564:SF1">
    <property type="entry name" value="TRANSPOSASE"/>
    <property type="match status" value="1"/>
</dbReference>
<comment type="caution">
    <text evidence="2">The sequence shown here is derived from an EMBL/GenBank/DDBJ whole genome shotgun (WGS) entry which is preliminary data.</text>
</comment>
<dbReference type="OrthoDB" id="2266637at2759"/>
<dbReference type="PANTHER" id="PTHR46564">
    <property type="entry name" value="TRANSPOSASE"/>
    <property type="match status" value="1"/>
</dbReference>
<organism evidence="2 3">
    <name type="scientific">Circinella minor</name>
    <dbReference type="NCBI Taxonomy" id="1195481"/>
    <lineage>
        <taxon>Eukaryota</taxon>
        <taxon>Fungi</taxon>
        <taxon>Fungi incertae sedis</taxon>
        <taxon>Mucoromycota</taxon>
        <taxon>Mucoromycotina</taxon>
        <taxon>Mucoromycetes</taxon>
        <taxon>Mucorales</taxon>
        <taxon>Lichtheimiaceae</taxon>
        <taxon>Circinella</taxon>
    </lineage>
</organism>
<dbReference type="GO" id="GO:0003676">
    <property type="term" value="F:nucleic acid binding"/>
    <property type="evidence" value="ECO:0007669"/>
    <property type="project" value="InterPro"/>
</dbReference>
<name>A0A8H7VB97_9FUNG</name>
<reference evidence="2 3" key="1">
    <citation type="submission" date="2020-12" db="EMBL/GenBank/DDBJ databases">
        <title>Metabolic potential, ecology and presence of endohyphal bacteria is reflected in genomic diversity of Mucoromycotina.</title>
        <authorList>
            <person name="Muszewska A."/>
            <person name="Okrasinska A."/>
            <person name="Steczkiewicz K."/>
            <person name="Drgas O."/>
            <person name="Orlowska M."/>
            <person name="Perlinska-Lenart U."/>
            <person name="Aleksandrzak-Piekarczyk T."/>
            <person name="Szatraj K."/>
            <person name="Zielenkiewicz U."/>
            <person name="Pilsyk S."/>
            <person name="Malc E."/>
            <person name="Mieczkowski P."/>
            <person name="Kruszewska J.S."/>
            <person name="Biernat P."/>
            <person name="Pawlowska J."/>
        </authorList>
    </citation>
    <scope>NUCLEOTIDE SEQUENCE [LARGE SCALE GENOMIC DNA]</scope>
    <source>
        <strain evidence="2 3">CBS 142.35</strain>
    </source>
</reference>
<gene>
    <name evidence="2" type="ORF">INT45_013990</name>
</gene>
<dbReference type="EMBL" id="JAEPRB010000353">
    <property type="protein sequence ID" value="KAG2216846.1"/>
    <property type="molecule type" value="Genomic_DNA"/>
</dbReference>
<accession>A0A8H7VB97</accession>
<dbReference type="InterPro" id="IPR036397">
    <property type="entry name" value="RNaseH_sf"/>
</dbReference>
<dbReference type="AlphaFoldDB" id="A0A8H7VB97"/>
<dbReference type="InterPro" id="IPR038717">
    <property type="entry name" value="Tc1-like_DDE_dom"/>
</dbReference>
<dbReference type="Pfam" id="PF13358">
    <property type="entry name" value="DDE_3"/>
    <property type="match status" value="1"/>
</dbReference>
<evidence type="ECO:0000313" key="3">
    <source>
        <dbReference type="Proteomes" id="UP000646827"/>
    </source>
</evidence>
<keyword evidence="3" id="KW-1185">Reference proteome</keyword>
<dbReference type="Gene3D" id="3.30.420.10">
    <property type="entry name" value="Ribonuclease H-like superfamily/Ribonuclease H"/>
    <property type="match status" value="1"/>
</dbReference>
<feature type="domain" description="Tc1-like transposase DDE" evidence="1">
    <location>
        <begin position="1"/>
        <end position="49"/>
    </location>
</feature>
<evidence type="ECO:0000313" key="2">
    <source>
        <dbReference type="EMBL" id="KAG2216846.1"/>
    </source>
</evidence>
<proteinExistence type="predicted"/>
<sequence length="140" mass="16193">MDNASIHHSSIVKGTVENRGFHILYLPPYSPVLNLIEEFWSKLKACVKREILPTSNPFKPRTIQPTYLVTARDFQGWIRHAESYFPRCILEEPIQSFVWNLFFSMGCQPPNKDNGWHTNDIETPNHKMLGATPKISCHQV</sequence>
<protein>
    <recommendedName>
        <fullName evidence="1">Tc1-like transposase DDE domain-containing protein</fullName>
    </recommendedName>
</protein>